<keyword evidence="3" id="KW-1185">Reference proteome</keyword>
<dbReference type="AlphaFoldDB" id="A0AAV2HLK9"/>
<dbReference type="EMBL" id="CAXITT010000176">
    <property type="protein sequence ID" value="CAL1534582.1"/>
    <property type="molecule type" value="Genomic_DNA"/>
</dbReference>
<sequence length="57" mass="6703">RLNEPHFIHQLPATDQKANPHKRCRVCYKKGSRFESRYYCPKCPGQPGLCIGRCFEH</sequence>
<accession>A0AAV2HLK9</accession>
<protein>
    <recommendedName>
        <fullName evidence="1">PiggyBac transposable element-derived protein 4 C-terminal zinc-finger domain-containing protein</fullName>
    </recommendedName>
</protein>
<dbReference type="Pfam" id="PF13842">
    <property type="entry name" value="zf-Tnp_2"/>
    <property type="match status" value="1"/>
</dbReference>
<gene>
    <name evidence="2" type="ORF">GSLYS_00008542001</name>
</gene>
<reference evidence="2 3" key="1">
    <citation type="submission" date="2024-04" db="EMBL/GenBank/DDBJ databases">
        <authorList>
            <consortium name="Genoscope - CEA"/>
            <person name="William W."/>
        </authorList>
    </citation>
    <scope>NUCLEOTIDE SEQUENCE [LARGE SCALE GENOMIC DNA]</scope>
</reference>
<proteinExistence type="predicted"/>
<feature type="domain" description="PiggyBac transposable element-derived protein 4 C-terminal zinc-finger" evidence="1">
    <location>
        <begin position="17"/>
        <end position="56"/>
    </location>
</feature>
<name>A0AAV2HLK9_LYMST</name>
<evidence type="ECO:0000259" key="1">
    <source>
        <dbReference type="Pfam" id="PF13842"/>
    </source>
</evidence>
<comment type="caution">
    <text evidence="2">The sequence shown here is derived from an EMBL/GenBank/DDBJ whole genome shotgun (WGS) entry which is preliminary data.</text>
</comment>
<dbReference type="InterPro" id="IPR032718">
    <property type="entry name" value="PGBD4_Znf_C"/>
</dbReference>
<evidence type="ECO:0000313" key="3">
    <source>
        <dbReference type="Proteomes" id="UP001497497"/>
    </source>
</evidence>
<dbReference type="Proteomes" id="UP001497497">
    <property type="component" value="Unassembled WGS sequence"/>
</dbReference>
<feature type="non-terminal residue" evidence="2">
    <location>
        <position position="1"/>
    </location>
</feature>
<evidence type="ECO:0000313" key="2">
    <source>
        <dbReference type="EMBL" id="CAL1534582.1"/>
    </source>
</evidence>
<organism evidence="2 3">
    <name type="scientific">Lymnaea stagnalis</name>
    <name type="common">Great pond snail</name>
    <name type="synonym">Helix stagnalis</name>
    <dbReference type="NCBI Taxonomy" id="6523"/>
    <lineage>
        <taxon>Eukaryota</taxon>
        <taxon>Metazoa</taxon>
        <taxon>Spiralia</taxon>
        <taxon>Lophotrochozoa</taxon>
        <taxon>Mollusca</taxon>
        <taxon>Gastropoda</taxon>
        <taxon>Heterobranchia</taxon>
        <taxon>Euthyneura</taxon>
        <taxon>Panpulmonata</taxon>
        <taxon>Hygrophila</taxon>
        <taxon>Lymnaeoidea</taxon>
        <taxon>Lymnaeidae</taxon>
        <taxon>Lymnaea</taxon>
    </lineage>
</organism>